<evidence type="ECO:0000256" key="10">
    <source>
        <dbReference type="PROSITE-ProRule" id="PRU00283"/>
    </source>
</evidence>
<comment type="subcellular location">
    <subcellularLocation>
        <location evidence="1">Cytoplasm</location>
        <location evidence="1">Cytoskeleton</location>
    </subcellularLocation>
</comment>
<feature type="binding site" evidence="10">
    <location>
        <begin position="92"/>
        <end position="99"/>
    </location>
    <ligand>
        <name>ATP</name>
        <dbReference type="ChEBI" id="CHEBI:30616"/>
    </ligand>
</feature>
<keyword evidence="7 10" id="KW-0505">Motor protein</keyword>
<dbReference type="InterPro" id="IPR027417">
    <property type="entry name" value="P-loop_NTPase"/>
</dbReference>
<evidence type="ECO:0000259" key="13">
    <source>
        <dbReference type="PROSITE" id="PS50067"/>
    </source>
</evidence>
<dbReference type="InterPro" id="IPR027640">
    <property type="entry name" value="Kinesin-like_fam"/>
</dbReference>
<feature type="region of interest" description="Disordered" evidence="12">
    <location>
        <begin position="457"/>
        <end position="479"/>
    </location>
</feature>
<keyword evidence="4 10" id="KW-0547">Nucleotide-binding</keyword>
<evidence type="ECO:0000256" key="9">
    <source>
        <dbReference type="ARBA" id="ARBA00034704"/>
    </source>
</evidence>
<reference evidence="14" key="2">
    <citation type="submission" date="2019-06" db="EMBL/GenBank/DDBJ databases">
        <title>Genomics analysis of Aphanomyces spp. identifies a new class of oomycete effector associated with host adaptation.</title>
        <authorList>
            <person name="Gaulin E."/>
        </authorList>
    </citation>
    <scope>NUCLEOTIDE SEQUENCE</scope>
    <source>
        <strain evidence="14">CBS 578.67</strain>
    </source>
</reference>
<dbReference type="GO" id="GO:0007018">
    <property type="term" value="P:microtubule-based movement"/>
    <property type="evidence" value="ECO:0007669"/>
    <property type="project" value="InterPro"/>
</dbReference>
<dbReference type="GO" id="GO:0003777">
    <property type="term" value="F:microtubule motor activity"/>
    <property type="evidence" value="ECO:0007669"/>
    <property type="project" value="InterPro"/>
</dbReference>
<gene>
    <name evidence="15" type="primary">Aste57867_581</name>
    <name evidence="14" type="ORF">As57867_000580</name>
    <name evidence="15" type="ORF">ASTE57867_581</name>
</gene>
<evidence type="ECO:0000256" key="5">
    <source>
        <dbReference type="ARBA" id="ARBA00022840"/>
    </source>
</evidence>
<evidence type="ECO:0000256" key="11">
    <source>
        <dbReference type="SAM" id="Coils"/>
    </source>
</evidence>
<feature type="coiled-coil region" evidence="11">
    <location>
        <begin position="1047"/>
        <end position="1151"/>
    </location>
</feature>
<dbReference type="PROSITE" id="PS50067">
    <property type="entry name" value="KINESIN_MOTOR_2"/>
    <property type="match status" value="1"/>
</dbReference>
<dbReference type="Proteomes" id="UP000332933">
    <property type="component" value="Unassembled WGS sequence"/>
</dbReference>
<keyword evidence="5 10" id="KW-0067">ATP-binding</keyword>
<evidence type="ECO:0000256" key="4">
    <source>
        <dbReference type="ARBA" id="ARBA00022741"/>
    </source>
</evidence>
<protein>
    <submittedName>
        <fullName evidence="15">Aste57867_581 protein</fullName>
    </submittedName>
</protein>
<evidence type="ECO:0000256" key="6">
    <source>
        <dbReference type="ARBA" id="ARBA00023054"/>
    </source>
</evidence>
<feature type="domain" description="Kinesin motor" evidence="13">
    <location>
        <begin position="4"/>
        <end position="345"/>
    </location>
</feature>
<proteinExistence type="inferred from homology"/>
<dbReference type="PRINTS" id="PR00380">
    <property type="entry name" value="KINESINHEAVY"/>
</dbReference>
<evidence type="ECO:0000313" key="14">
    <source>
        <dbReference type="EMBL" id="KAF0720081.1"/>
    </source>
</evidence>
<reference evidence="15 16" key="1">
    <citation type="submission" date="2019-03" db="EMBL/GenBank/DDBJ databases">
        <authorList>
            <person name="Gaulin E."/>
            <person name="Dumas B."/>
        </authorList>
    </citation>
    <scope>NUCLEOTIDE SEQUENCE [LARGE SCALE GENOMIC DNA]</scope>
    <source>
        <strain evidence="15">CBS 568.67</strain>
    </source>
</reference>
<feature type="coiled-coil region" evidence="11">
    <location>
        <begin position="1247"/>
        <end position="1295"/>
    </location>
</feature>
<evidence type="ECO:0000256" key="2">
    <source>
        <dbReference type="ARBA" id="ARBA00022490"/>
    </source>
</evidence>
<evidence type="ECO:0000256" key="12">
    <source>
        <dbReference type="SAM" id="MobiDB-lite"/>
    </source>
</evidence>
<dbReference type="EMBL" id="VJMH01000032">
    <property type="protein sequence ID" value="KAF0720081.1"/>
    <property type="molecule type" value="Genomic_DNA"/>
</dbReference>
<evidence type="ECO:0000256" key="3">
    <source>
        <dbReference type="ARBA" id="ARBA00022701"/>
    </source>
</evidence>
<keyword evidence="8" id="KW-0206">Cytoskeleton</keyword>
<name>A0A485K361_9STRA</name>
<dbReference type="SUPFAM" id="SSF57997">
    <property type="entry name" value="Tropomyosin"/>
    <property type="match status" value="1"/>
</dbReference>
<dbReference type="Pfam" id="PF00225">
    <property type="entry name" value="Kinesin"/>
    <property type="match status" value="1"/>
</dbReference>
<evidence type="ECO:0000313" key="16">
    <source>
        <dbReference type="Proteomes" id="UP000332933"/>
    </source>
</evidence>
<dbReference type="PROSITE" id="PS00411">
    <property type="entry name" value="KINESIN_MOTOR_1"/>
    <property type="match status" value="1"/>
</dbReference>
<dbReference type="Gene3D" id="3.40.850.10">
    <property type="entry name" value="Kinesin motor domain"/>
    <property type="match status" value="1"/>
</dbReference>
<feature type="coiled-coil region" evidence="11">
    <location>
        <begin position="827"/>
        <end position="910"/>
    </location>
</feature>
<dbReference type="PANTHER" id="PTHR47968:SF75">
    <property type="entry name" value="CENTROMERE-ASSOCIATED PROTEIN E"/>
    <property type="match status" value="1"/>
</dbReference>
<dbReference type="EMBL" id="CAADRA010000032">
    <property type="protein sequence ID" value="VFT77806.1"/>
    <property type="molecule type" value="Genomic_DNA"/>
</dbReference>
<feature type="coiled-coil region" evidence="11">
    <location>
        <begin position="1332"/>
        <end position="1362"/>
    </location>
</feature>
<keyword evidence="2" id="KW-0963">Cytoplasm</keyword>
<comment type="similarity">
    <text evidence="9">Belongs to the TRAFAC class myosin-kinesin ATPase superfamily. Kinesin family. KIN-5/BimC subfamily.</text>
</comment>
<dbReference type="InterPro" id="IPR001752">
    <property type="entry name" value="Kinesin_motor_dom"/>
</dbReference>
<dbReference type="InterPro" id="IPR019821">
    <property type="entry name" value="Kinesin_motor_CS"/>
</dbReference>
<feature type="coiled-coil region" evidence="11">
    <location>
        <begin position="354"/>
        <end position="401"/>
    </location>
</feature>
<sequence>MEENIDVCIRVRPLNEREIKSKDVNVLRCLPSMNAISITDRNGTPMTGPTSVFQYDHIFPDSVPTRTIYDEVAKRIVLSTLKGINGTIFAYGQTSSGKTHTMQGSPQNELGILPLAVQHIFRYIEQETDRDFLIRVSYVEIYNEVIHDLLCDDKEKTQNLKIREDPKKGIYLESQEVIITDYDSILRLVEQGEQRRAVGQTSMNERSSRSHSIFRIVIESKEKSASLRRSSEEDMNGAVLVGVLNLVDLAGSESVRHTSAEGMRQREAGNINRSLLTLSRVINSLAHGTESIQNAPFRDSKLTRLLQSSLAGSTRTLIICCVTPSDRHLEESKSTLQFAARAKNIQLSACVNEVLDDQAQLKRLKRELHELRKQVENDETLKALKAENMALIRAKTKQEAEILRLTGLIVTSSKAPNIKQKAKRTRETWGPGDVLNSFQGHSSDLEQVILGELQAMSQSQAKKRKERHSDGHSSEDQLSTHLKMQLESKEKLIRKLQTNDHACSTCNDVKLSAVEYENSLRQARSESTELQMKIDNLESRLVIGQPESSGPRNQVCTSCNDAQETAREFEALLQQVDSERTELQVKVDRLEAELQAVGSDRMSLTEELENASKSSATFTEIINELENSRDDAIEQMMQIESQQSELQVLLADQMKKTEAANEMVMILDEKCQRYERTIQAMEDSTDKHNQSSILGEYESRLQAVRDQHRQEINEWKLKQATWEEEMSKLKHEMQEEAVSLQMTNAALDEQVRLNNEATERIHSQLEDARGSSLNVEEKLAKKITALETSLKLLADDNKRELELLSRTKNIEIDSLRNIIQSSEVNAQASNSAEIQRLQETAKQLTDENNYLRQELGGMQVDKTSNECITQKMCRELDEQQHHSKELEGKLSKLEASLSTLTEEKANVEIIVHELTEASSKYKQQTCQTMDENAMNWRKREESLLSQVSSLTCEKNVFEQNTKDVIDGMENHIHQLQQDIGSRMQKDETLNAQIERLMMEKDEILQKMGASMQEIQDQNSSALKILAVELEQRDSDLTSIKLSMNHVKQNIHQERDLHKKEVNDLQDQIFNINVGKLQLQENLDSLLLEYNLLKDKCDETKFKGETFHASLSSLQNKVDKQYEEIVELGNRNKKYEKEISILNEAIQEWTSKYCDLECELKSRTSAHEVKESSFVEVLNGETEQKIILEESNQELRQKIQVITSKYDTTLLDVEKLAECIKEIEYLRKLLGESELQCNTLEDKSNKSQSVLKSQVELFEMQVEDLRNQLMTTLNEKRRVEEVLEVLRTEFEVIKEKFDVLLQEKQSLLIKTDDMAQTISLLKERGVDNSGHLKAELITLKNDLDAQLEEKEALYDKIDELEKKTILTQQSVEEQLHIQNRQWEMEKATLLDQMDGQRDRINKLELVKMTKHHLEVFQKMKLDNKKKSDEIASLQNKLQHSSVDSNDMHLMEERWKHEQKEKEIIQMKMAETKLQLKTVQNEYQIKSSEVISLQNTIAQFQELIESLQRQVKTQDVSFTEIHELKRQIDQMQKKIEIQGEQLVSQSQNIELQAHYMEEKKKEMEYLELELKEKDIQLKCSNEAATTKLQEWHACNEDLQDKYQSDLRYLEKENLELHLELKQAKRILAERGTSNTPAKRASLQEIQNQTPATKFLTESSPKRVPHAFPLSKSTDKENDPEMASQPNECNQQ</sequence>
<dbReference type="SMART" id="SM00129">
    <property type="entry name" value="KISc"/>
    <property type="match status" value="1"/>
</dbReference>
<feature type="coiled-coil region" evidence="11">
    <location>
        <begin position="513"/>
        <end position="750"/>
    </location>
</feature>
<dbReference type="FunFam" id="3.40.850.10:FF:000019">
    <property type="entry name" value="Kinesin-like protein KIN-5D"/>
    <property type="match status" value="1"/>
</dbReference>
<organism evidence="15 16">
    <name type="scientific">Aphanomyces stellatus</name>
    <dbReference type="NCBI Taxonomy" id="120398"/>
    <lineage>
        <taxon>Eukaryota</taxon>
        <taxon>Sar</taxon>
        <taxon>Stramenopiles</taxon>
        <taxon>Oomycota</taxon>
        <taxon>Saprolegniomycetes</taxon>
        <taxon>Saprolegniales</taxon>
        <taxon>Verrucalvaceae</taxon>
        <taxon>Aphanomyces</taxon>
    </lineage>
</organism>
<evidence type="ECO:0000256" key="1">
    <source>
        <dbReference type="ARBA" id="ARBA00004245"/>
    </source>
</evidence>
<keyword evidence="16" id="KW-1185">Reference proteome</keyword>
<dbReference type="SUPFAM" id="SSF52540">
    <property type="entry name" value="P-loop containing nucleoside triphosphate hydrolases"/>
    <property type="match status" value="1"/>
</dbReference>
<evidence type="ECO:0000313" key="15">
    <source>
        <dbReference type="EMBL" id="VFT77806.1"/>
    </source>
</evidence>
<evidence type="ECO:0000256" key="8">
    <source>
        <dbReference type="ARBA" id="ARBA00023212"/>
    </source>
</evidence>
<dbReference type="GO" id="GO:0008017">
    <property type="term" value="F:microtubule binding"/>
    <property type="evidence" value="ECO:0007669"/>
    <property type="project" value="InterPro"/>
</dbReference>
<dbReference type="OrthoDB" id="3176171at2759"/>
<dbReference type="InterPro" id="IPR036961">
    <property type="entry name" value="Kinesin_motor_dom_sf"/>
</dbReference>
<evidence type="ECO:0000256" key="7">
    <source>
        <dbReference type="ARBA" id="ARBA00023175"/>
    </source>
</evidence>
<dbReference type="PANTHER" id="PTHR47968">
    <property type="entry name" value="CENTROMERE PROTEIN E"/>
    <property type="match status" value="1"/>
</dbReference>
<keyword evidence="3" id="KW-0493">Microtubule</keyword>
<keyword evidence="6 11" id="KW-0175">Coiled coil</keyword>
<feature type="coiled-coil region" evidence="11">
    <location>
        <begin position="1460"/>
        <end position="1574"/>
    </location>
</feature>
<dbReference type="GO" id="GO:0005524">
    <property type="term" value="F:ATP binding"/>
    <property type="evidence" value="ECO:0007669"/>
    <property type="project" value="UniProtKB-UniRule"/>
</dbReference>
<feature type="region of interest" description="Disordered" evidence="12">
    <location>
        <begin position="1627"/>
        <end position="1689"/>
    </location>
</feature>
<accession>A0A485K361</accession>
<feature type="compositionally biased region" description="Polar residues" evidence="12">
    <location>
        <begin position="1641"/>
        <end position="1656"/>
    </location>
</feature>
<dbReference type="GO" id="GO:0007010">
    <property type="term" value="P:cytoskeleton organization"/>
    <property type="evidence" value="ECO:0007669"/>
    <property type="project" value="UniProtKB-ARBA"/>
</dbReference>
<dbReference type="GO" id="GO:0005874">
    <property type="term" value="C:microtubule"/>
    <property type="evidence" value="ECO:0007669"/>
    <property type="project" value="UniProtKB-KW"/>
</dbReference>